<reference evidence="2" key="1">
    <citation type="submission" date="2022-11" db="UniProtKB">
        <authorList>
            <consortium name="WormBaseParasite"/>
        </authorList>
    </citation>
    <scope>IDENTIFICATION</scope>
</reference>
<evidence type="ECO:0000313" key="1">
    <source>
        <dbReference type="Proteomes" id="UP000887579"/>
    </source>
</evidence>
<protein>
    <submittedName>
        <fullName evidence="2">USP domain-containing protein</fullName>
    </submittedName>
</protein>
<accession>A0AC34GWH7</accession>
<dbReference type="WBParaSite" id="ES5_v2.g8854.t1">
    <property type="protein sequence ID" value="ES5_v2.g8854.t1"/>
    <property type="gene ID" value="ES5_v2.g8854"/>
</dbReference>
<name>A0AC34GWH7_9BILA</name>
<dbReference type="Proteomes" id="UP000887579">
    <property type="component" value="Unplaced"/>
</dbReference>
<proteinExistence type="predicted"/>
<evidence type="ECO:0000313" key="2">
    <source>
        <dbReference type="WBParaSite" id="ES5_v2.g8854.t1"/>
    </source>
</evidence>
<sequence>MLDCLAEFLEDVSCSVICKDCNRKCSKISLSKFISLPQILVLAISPFNTSKRRIVKTSTKIVLEKELDISKFIAAATNDEFAVPSTLEVAEISSLKSLKRKRDDIEEEDDDEYFITEEKPIKRLFISPFDVIDAARATTSTPDSDGDSGLGNENCSPPLEPPSIDLQPTPIYHRTNNSKQQKIAAIKNTKYKLEGIIYHRGDAKGGHYYAKVKNHMSSSSSNGTTVVEDEWIECNDTKVSITSIDSDSQCDDQPYLFFYCLNKNDNV</sequence>
<organism evidence="1 2">
    <name type="scientific">Panagrolaimus sp. ES5</name>
    <dbReference type="NCBI Taxonomy" id="591445"/>
    <lineage>
        <taxon>Eukaryota</taxon>
        <taxon>Metazoa</taxon>
        <taxon>Ecdysozoa</taxon>
        <taxon>Nematoda</taxon>
        <taxon>Chromadorea</taxon>
        <taxon>Rhabditida</taxon>
        <taxon>Tylenchina</taxon>
        <taxon>Panagrolaimomorpha</taxon>
        <taxon>Panagrolaimoidea</taxon>
        <taxon>Panagrolaimidae</taxon>
        <taxon>Panagrolaimus</taxon>
    </lineage>
</organism>